<dbReference type="Proteomes" id="UP000823749">
    <property type="component" value="Chromosome 12"/>
</dbReference>
<evidence type="ECO:0008006" key="4">
    <source>
        <dbReference type="Google" id="ProtNLM"/>
    </source>
</evidence>
<keyword evidence="1" id="KW-0732">Signal</keyword>
<organism evidence="2 3">
    <name type="scientific">Rhododendron griersonianum</name>
    <dbReference type="NCBI Taxonomy" id="479676"/>
    <lineage>
        <taxon>Eukaryota</taxon>
        <taxon>Viridiplantae</taxon>
        <taxon>Streptophyta</taxon>
        <taxon>Embryophyta</taxon>
        <taxon>Tracheophyta</taxon>
        <taxon>Spermatophyta</taxon>
        <taxon>Magnoliopsida</taxon>
        <taxon>eudicotyledons</taxon>
        <taxon>Gunneridae</taxon>
        <taxon>Pentapetalae</taxon>
        <taxon>asterids</taxon>
        <taxon>Ericales</taxon>
        <taxon>Ericaceae</taxon>
        <taxon>Ericoideae</taxon>
        <taxon>Rhodoreae</taxon>
        <taxon>Rhododendron</taxon>
    </lineage>
</organism>
<sequence length="78" mass="8759">MVVLLLVLCYSADVIADVMLECFFASDSITLKLDPFCWLADYSEDFGCNSDVSMDLRLNTGLWGYSSEWKLLNCLAFG</sequence>
<protein>
    <recommendedName>
        <fullName evidence="4">Secreted protein</fullName>
    </recommendedName>
</protein>
<reference evidence="2" key="1">
    <citation type="submission" date="2020-08" db="EMBL/GenBank/DDBJ databases">
        <title>Plant Genome Project.</title>
        <authorList>
            <person name="Zhang R.-G."/>
        </authorList>
    </citation>
    <scope>NUCLEOTIDE SEQUENCE</scope>
    <source>
        <strain evidence="2">WSP0</strain>
        <tissue evidence="2">Leaf</tissue>
    </source>
</reference>
<evidence type="ECO:0000256" key="1">
    <source>
        <dbReference type="SAM" id="SignalP"/>
    </source>
</evidence>
<accession>A0AAV6I2E7</accession>
<feature type="chain" id="PRO_5043652724" description="Secreted protein" evidence="1">
    <location>
        <begin position="17"/>
        <end position="78"/>
    </location>
</feature>
<dbReference type="EMBL" id="JACTNZ010000012">
    <property type="protein sequence ID" value="KAG5521825.1"/>
    <property type="molecule type" value="Genomic_DNA"/>
</dbReference>
<evidence type="ECO:0000313" key="2">
    <source>
        <dbReference type="EMBL" id="KAG5521825.1"/>
    </source>
</evidence>
<keyword evidence="3" id="KW-1185">Reference proteome</keyword>
<name>A0AAV6I2E7_9ERIC</name>
<proteinExistence type="predicted"/>
<gene>
    <name evidence="2" type="ORF">RHGRI_034151</name>
</gene>
<feature type="signal peptide" evidence="1">
    <location>
        <begin position="1"/>
        <end position="16"/>
    </location>
</feature>
<evidence type="ECO:0000313" key="3">
    <source>
        <dbReference type="Proteomes" id="UP000823749"/>
    </source>
</evidence>
<dbReference type="AlphaFoldDB" id="A0AAV6I2E7"/>
<comment type="caution">
    <text evidence="2">The sequence shown here is derived from an EMBL/GenBank/DDBJ whole genome shotgun (WGS) entry which is preliminary data.</text>
</comment>